<dbReference type="AlphaFoldDB" id="A0A833M6X3"/>
<dbReference type="EMBL" id="WBZB01000063">
    <property type="protein sequence ID" value="KAB3525610.1"/>
    <property type="molecule type" value="Genomic_DNA"/>
</dbReference>
<evidence type="ECO:0000313" key="5">
    <source>
        <dbReference type="EMBL" id="KAB3525610.1"/>
    </source>
</evidence>
<evidence type="ECO:0000256" key="3">
    <source>
        <dbReference type="PROSITE-ProRule" id="PRU01278"/>
    </source>
</evidence>
<comment type="subcellular location">
    <subcellularLocation>
        <location evidence="1">Bacterial microcompartment</location>
    </subcellularLocation>
</comment>
<dbReference type="InterPro" id="IPR011238">
    <property type="entry name" value="Micro_shell_prot_PduT"/>
</dbReference>
<dbReference type="PIRSF" id="PIRSF034834">
    <property type="entry name" value="PduT"/>
    <property type="match status" value="1"/>
</dbReference>
<dbReference type="InterPro" id="IPR000249">
    <property type="entry name" value="BMC_dom"/>
</dbReference>
<dbReference type="InterPro" id="IPR037233">
    <property type="entry name" value="CcmK-like_sf"/>
</dbReference>
<keyword evidence="2" id="KW-1283">Bacterial microcompartment</keyword>
<dbReference type="CDD" id="cd07053">
    <property type="entry name" value="BMC_PduT_repeat1"/>
    <property type="match status" value="1"/>
</dbReference>
<evidence type="ECO:0000256" key="1">
    <source>
        <dbReference type="ARBA" id="ARBA00024322"/>
    </source>
</evidence>
<keyword evidence="6" id="KW-1185">Reference proteome</keyword>
<dbReference type="Proteomes" id="UP000465601">
    <property type="component" value="Unassembled WGS sequence"/>
</dbReference>
<evidence type="ECO:0000259" key="4">
    <source>
        <dbReference type="PROSITE" id="PS51930"/>
    </source>
</evidence>
<dbReference type="OrthoDB" id="9791973at2"/>
<dbReference type="Pfam" id="PF00936">
    <property type="entry name" value="BMC"/>
    <property type="match status" value="2"/>
</dbReference>
<dbReference type="SUPFAM" id="SSF143414">
    <property type="entry name" value="CcmK-like"/>
    <property type="match status" value="2"/>
</dbReference>
<accession>A0A833M6X3</accession>
<dbReference type="RefSeq" id="WP_151867177.1">
    <property type="nucleotide sequence ID" value="NZ_WBZB01000063.1"/>
</dbReference>
<dbReference type="PROSITE" id="PS51930">
    <property type="entry name" value="BMC_2"/>
    <property type="match status" value="2"/>
</dbReference>
<comment type="similarity">
    <text evidence="3">Belongs to the bacterial microcompartments protein family.</text>
</comment>
<proteinExistence type="inferred from homology"/>
<sequence length="182" mass="18792">MMKSIGFLEFNSIARGIEATDTMIKAAAVDLIFSKPTCPGKFITLIAGDVAAIKASMEAGRACGSIYVVDYLVIPRVDPQVIYAINGVAPVENFNALGILEFFSVVGAVTAADAAVKAAEVNLIEVRLGVGIGGKSFVTLTGDVSGVEAAVEAGAANGIDNGLLVNKAVISSPRKELYDNLL</sequence>
<dbReference type="InterPro" id="IPR044872">
    <property type="entry name" value="CcmK/CsoS1_BMC"/>
</dbReference>
<dbReference type="InterPro" id="IPR050575">
    <property type="entry name" value="BMC_shell"/>
</dbReference>
<protein>
    <submittedName>
        <fullName evidence="5">BMC domain-containing protein</fullName>
    </submittedName>
</protein>
<dbReference type="PANTHER" id="PTHR33941:SF11">
    <property type="entry name" value="BACTERIAL MICROCOMPARTMENT SHELL PROTEIN PDUJ"/>
    <property type="match status" value="1"/>
</dbReference>
<dbReference type="SMART" id="SM00877">
    <property type="entry name" value="BMC"/>
    <property type="match status" value="2"/>
</dbReference>
<gene>
    <name evidence="5" type="ORF">F8153_15065</name>
</gene>
<dbReference type="PANTHER" id="PTHR33941">
    <property type="entry name" value="PROPANEDIOL UTILIZATION PROTEIN PDUA"/>
    <property type="match status" value="1"/>
</dbReference>
<dbReference type="GO" id="GO:0031469">
    <property type="term" value="C:bacterial microcompartment"/>
    <property type="evidence" value="ECO:0007669"/>
    <property type="project" value="UniProtKB-SubCell"/>
</dbReference>
<feature type="domain" description="BMC" evidence="4">
    <location>
        <begin position="96"/>
        <end position="182"/>
    </location>
</feature>
<organism evidence="5 6">
    <name type="scientific">Alkaliphilus serpentinus</name>
    <dbReference type="NCBI Taxonomy" id="1482731"/>
    <lineage>
        <taxon>Bacteria</taxon>
        <taxon>Bacillati</taxon>
        <taxon>Bacillota</taxon>
        <taxon>Clostridia</taxon>
        <taxon>Peptostreptococcales</taxon>
        <taxon>Natronincolaceae</taxon>
        <taxon>Alkaliphilus</taxon>
    </lineage>
</organism>
<reference evidence="5 6" key="1">
    <citation type="submission" date="2019-10" db="EMBL/GenBank/DDBJ databases">
        <title>Alkaliphilus serpentinus sp. nov. and Alkaliphilus pronyensis sp. nov., two novel anaerobic alkaliphilic species isolated from the serpentinized-hosted hydrothermal field of the Prony Bay (New Caledonia).</title>
        <authorList>
            <person name="Postec A."/>
        </authorList>
    </citation>
    <scope>NUCLEOTIDE SEQUENCE [LARGE SCALE GENOMIC DNA]</scope>
    <source>
        <strain evidence="5 6">LacT</strain>
    </source>
</reference>
<evidence type="ECO:0000256" key="2">
    <source>
        <dbReference type="ARBA" id="ARBA00024446"/>
    </source>
</evidence>
<comment type="caution">
    <text evidence="5">The sequence shown here is derived from an EMBL/GenBank/DDBJ whole genome shotgun (WGS) entry which is preliminary data.</text>
</comment>
<feature type="domain" description="BMC" evidence="4">
    <location>
        <begin position="4"/>
        <end position="86"/>
    </location>
</feature>
<dbReference type="Gene3D" id="3.30.70.1710">
    <property type="match status" value="2"/>
</dbReference>
<evidence type="ECO:0000313" key="6">
    <source>
        <dbReference type="Proteomes" id="UP000465601"/>
    </source>
</evidence>
<name>A0A833M6X3_9FIRM</name>